<dbReference type="SUPFAM" id="SSF82866">
    <property type="entry name" value="Multidrug efflux transporter AcrB transmembrane domain"/>
    <property type="match status" value="2"/>
</dbReference>
<feature type="transmembrane region" description="Helical" evidence="1">
    <location>
        <begin position="429"/>
        <end position="455"/>
    </location>
</feature>
<dbReference type="STRING" id="1157490.EL26_05025"/>
<feature type="transmembrane region" description="Helical" evidence="1">
    <location>
        <begin position="891"/>
        <end position="911"/>
    </location>
</feature>
<feature type="transmembrane region" description="Helical" evidence="1">
    <location>
        <begin position="867"/>
        <end position="884"/>
    </location>
</feature>
<dbReference type="RefSeq" id="WP_038085064.1">
    <property type="nucleotide sequence ID" value="NZ_JMIR01000004.1"/>
</dbReference>
<keyword evidence="1" id="KW-0472">Membrane</keyword>
<feature type="transmembrane region" description="Helical" evidence="1">
    <location>
        <begin position="384"/>
        <end position="409"/>
    </location>
</feature>
<sequence>MRLSELSVKRPVAATMIIIALVILGGVSLFRLPVELFPSMTFPLAAVTVQSPGTGPEVIETMITRPLEEILGTANGVKNISSTTRNGGTLVLVEFDWGTNMDFATLQMREKIDYVKSSLPEGTQTPTVIRFDPNLLPIVQLSMIGGKDLQELGKLANDTVKRTLSRVEGVAAVQISGGAESEVRVTVRPYDLQARGLTLEDLKQLLASENLTLSGGLVREAERDMAVVIRGDFPDVESIRNLPLASPQGNRFHLRDVADVEWTLAEQTNLSRMNGKPSVSLQIQKLSDANTVQVSGGIADALKTLQQQLPANVQITPLFDQATYIKQSVATLTRDMLLGGVFAVVILYVFLRSWRSTLVISLAIPVSIIATFIMVYFAGQSVNMLTMGGLALGVGAMVDTAVVILENIFRHRQMGRPLYEAVLEGASEVTLAVTSAAFASVVVFAPIIFVSGLAAQLFRPLALTVTFSHLASLFSALLLVPMFAYYFLRGEKTTLPAAPLADSADPESHEAETLGRLSRAYEHLLRWALTHRKTVYLTTLLLLGLTAAAYPLIGQEFLPKGDQGAIQVTMTLTPGTPLEKTSQRVAELEQKISELPELATTFVTIGGGTSYNPTAGVQTHKAVLNLQLKERGERSRSTVAVADDLRARLTNIPDARLNVQVSGDQMTGGAGMPIQIRLRGDDPELLRGLAQQVTAQISAVEGVREASAERERLTQEIEVIVDREKARTYGLGNAQVSQLIRDATQGQLATQYRTQAGEFNVRLQIPEELRNSLERLRQLQLPTPLGTTVALGTIADVHTTEGPSTISRYNNLREMTVDADYIGRDLGHIMDDIEKTIGAHLQLPSGYSIEYGGESEQMTDAFRKLEGALALAVVLVYMVMAAQFESFFHPFVIMFSIPVTAVGVVFGLLVTGRALGVGAFIGLIVLVGIVVNNAIILIDYINRLRRRGLDREEAILRAGPVRLRPILMTAGATVLGVVPASLGLGEGAEIQAPLATVILFGLTFSTLITLVLIPVVYLSLDRWMERRLARR</sequence>
<gene>
    <name evidence="2" type="ORF">EL26_05025</name>
</gene>
<evidence type="ECO:0000256" key="1">
    <source>
        <dbReference type="SAM" id="Phobius"/>
    </source>
</evidence>
<dbReference type="SUPFAM" id="SSF82693">
    <property type="entry name" value="Multidrug efflux transporter AcrB pore domain, PN1, PN2, PC1 and PC2 subdomains"/>
    <property type="match status" value="3"/>
</dbReference>
<feature type="transmembrane region" description="Helical" evidence="1">
    <location>
        <begin position="358"/>
        <end position="378"/>
    </location>
</feature>
<dbReference type="Gene3D" id="3.30.70.1430">
    <property type="entry name" value="Multidrug efflux transporter AcrB pore domain"/>
    <property type="match status" value="2"/>
</dbReference>
<dbReference type="InterPro" id="IPR027463">
    <property type="entry name" value="AcrB_DN_DC_subdom"/>
</dbReference>
<feature type="transmembrane region" description="Helical" evidence="1">
    <location>
        <begin position="534"/>
        <end position="553"/>
    </location>
</feature>
<dbReference type="Gene3D" id="1.20.1640.10">
    <property type="entry name" value="Multidrug efflux transporter AcrB transmembrane domain"/>
    <property type="match status" value="2"/>
</dbReference>
<feature type="transmembrane region" description="Helical" evidence="1">
    <location>
        <begin position="332"/>
        <end position="351"/>
    </location>
</feature>
<dbReference type="GO" id="GO:0005886">
    <property type="term" value="C:plasma membrane"/>
    <property type="evidence" value="ECO:0007669"/>
    <property type="project" value="TreeGrafter"/>
</dbReference>
<dbReference type="AlphaFoldDB" id="A0A074LTM8"/>
<organism evidence="2 3">
    <name type="scientific">Tumebacillus flagellatus</name>
    <dbReference type="NCBI Taxonomy" id="1157490"/>
    <lineage>
        <taxon>Bacteria</taxon>
        <taxon>Bacillati</taxon>
        <taxon>Bacillota</taxon>
        <taxon>Bacilli</taxon>
        <taxon>Bacillales</taxon>
        <taxon>Alicyclobacillaceae</taxon>
        <taxon>Tumebacillus</taxon>
    </lineage>
</organism>
<keyword evidence="1" id="KW-0812">Transmembrane</keyword>
<feature type="transmembrane region" description="Helical" evidence="1">
    <location>
        <begin position="917"/>
        <end position="942"/>
    </location>
</feature>
<dbReference type="EMBL" id="JMIR01000004">
    <property type="protein sequence ID" value="KEO84464.1"/>
    <property type="molecule type" value="Genomic_DNA"/>
</dbReference>
<evidence type="ECO:0000313" key="2">
    <source>
        <dbReference type="EMBL" id="KEO84464.1"/>
    </source>
</evidence>
<dbReference type="Gene3D" id="3.30.70.1320">
    <property type="entry name" value="Multidrug efflux transporter AcrB pore domain like"/>
    <property type="match status" value="1"/>
</dbReference>
<dbReference type="PRINTS" id="PR00702">
    <property type="entry name" value="ACRIFLAVINRP"/>
</dbReference>
<dbReference type="OrthoDB" id="9757876at2"/>
<name>A0A074LTM8_9BACL</name>
<evidence type="ECO:0008006" key="4">
    <source>
        <dbReference type="Google" id="ProtNLM"/>
    </source>
</evidence>
<feature type="transmembrane region" description="Helical" evidence="1">
    <location>
        <begin position="12"/>
        <end position="32"/>
    </location>
</feature>
<dbReference type="PANTHER" id="PTHR32063">
    <property type="match status" value="1"/>
</dbReference>
<reference evidence="2 3" key="1">
    <citation type="journal article" date="2013" name="Int. J. Syst. Evol. Microbiol.">
        <title>Tumebacillus flagellatus sp. nov., an alpha-amylase/pullulanase-producing bacterium isolated from cassava wastewater.</title>
        <authorList>
            <person name="Wang Q."/>
            <person name="Xie N."/>
            <person name="Qin Y."/>
            <person name="Shen N."/>
            <person name="Zhu J."/>
            <person name="Mi H."/>
            <person name="Huang R."/>
        </authorList>
    </citation>
    <scope>NUCLEOTIDE SEQUENCE [LARGE SCALE GENOMIC DNA]</scope>
    <source>
        <strain evidence="2 3">GST4</strain>
    </source>
</reference>
<protein>
    <recommendedName>
        <fullName evidence="4">Multidrug ABC transporter</fullName>
    </recommendedName>
</protein>
<feature type="transmembrane region" description="Helical" evidence="1">
    <location>
        <begin position="994"/>
        <end position="1020"/>
    </location>
</feature>
<feature type="transmembrane region" description="Helical" evidence="1">
    <location>
        <begin position="963"/>
        <end position="982"/>
    </location>
</feature>
<feature type="transmembrane region" description="Helical" evidence="1">
    <location>
        <begin position="467"/>
        <end position="488"/>
    </location>
</feature>
<dbReference type="eggNOG" id="COG0841">
    <property type="taxonomic scope" value="Bacteria"/>
</dbReference>
<accession>A0A074LTM8</accession>
<evidence type="ECO:0000313" key="3">
    <source>
        <dbReference type="Proteomes" id="UP000027931"/>
    </source>
</evidence>
<dbReference type="Gene3D" id="3.30.70.1440">
    <property type="entry name" value="Multidrug efflux transporter AcrB pore domain"/>
    <property type="match status" value="1"/>
</dbReference>
<dbReference type="PANTHER" id="PTHR32063:SF0">
    <property type="entry name" value="SWARMING MOTILITY PROTEIN SWRC"/>
    <property type="match status" value="1"/>
</dbReference>
<comment type="caution">
    <text evidence="2">The sequence shown here is derived from an EMBL/GenBank/DDBJ whole genome shotgun (WGS) entry which is preliminary data.</text>
</comment>
<dbReference type="Pfam" id="PF00873">
    <property type="entry name" value="ACR_tran"/>
    <property type="match status" value="1"/>
</dbReference>
<dbReference type="Proteomes" id="UP000027931">
    <property type="component" value="Unassembled WGS sequence"/>
</dbReference>
<dbReference type="GO" id="GO:0042910">
    <property type="term" value="F:xenobiotic transmembrane transporter activity"/>
    <property type="evidence" value="ECO:0007669"/>
    <property type="project" value="TreeGrafter"/>
</dbReference>
<dbReference type="Gene3D" id="3.30.2090.10">
    <property type="entry name" value="Multidrug efflux transporter AcrB TolC docking domain, DN and DC subdomains"/>
    <property type="match status" value="2"/>
</dbReference>
<keyword evidence="3" id="KW-1185">Reference proteome</keyword>
<proteinExistence type="predicted"/>
<dbReference type="SUPFAM" id="SSF82714">
    <property type="entry name" value="Multidrug efflux transporter AcrB TolC docking domain, DN and DC subdomains"/>
    <property type="match status" value="2"/>
</dbReference>
<keyword evidence="1" id="KW-1133">Transmembrane helix</keyword>
<dbReference type="InterPro" id="IPR001036">
    <property type="entry name" value="Acrflvin-R"/>
</dbReference>